<keyword evidence="6" id="KW-0326">Glycosidase</keyword>
<evidence type="ECO:0000256" key="3">
    <source>
        <dbReference type="ARBA" id="ARBA00012744"/>
    </source>
</evidence>
<dbReference type="Pfam" id="PF00933">
    <property type="entry name" value="Glyco_hydro_3"/>
    <property type="match status" value="1"/>
</dbReference>
<dbReference type="Pfam" id="PF14310">
    <property type="entry name" value="Fn3-like"/>
    <property type="match status" value="1"/>
</dbReference>
<evidence type="ECO:0000256" key="4">
    <source>
        <dbReference type="ARBA" id="ARBA00022729"/>
    </source>
</evidence>
<dbReference type="PANTHER" id="PTHR30620">
    <property type="entry name" value="PERIPLASMIC BETA-GLUCOSIDASE-RELATED"/>
    <property type="match status" value="1"/>
</dbReference>
<organism evidence="9 10">
    <name type="scientific">Gilvimarinus japonicus</name>
    <dbReference type="NCBI Taxonomy" id="1796469"/>
    <lineage>
        <taxon>Bacteria</taxon>
        <taxon>Pseudomonadati</taxon>
        <taxon>Pseudomonadota</taxon>
        <taxon>Gammaproteobacteria</taxon>
        <taxon>Cellvibrionales</taxon>
        <taxon>Cellvibrionaceae</taxon>
        <taxon>Gilvimarinus</taxon>
    </lineage>
</organism>
<protein>
    <recommendedName>
        <fullName evidence="3">beta-glucosidase</fullName>
        <ecNumber evidence="3">3.2.1.21</ecNumber>
    </recommendedName>
</protein>
<dbReference type="InterPro" id="IPR051915">
    <property type="entry name" value="Cellulose_Degrad_GH3"/>
</dbReference>
<evidence type="ECO:0000256" key="6">
    <source>
        <dbReference type="ARBA" id="ARBA00023295"/>
    </source>
</evidence>
<dbReference type="Gene3D" id="3.20.20.300">
    <property type="entry name" value="Glycoside hydrolase, family 3, N-terminal domain"/>
    <property type="match status" value="1"/>
</dbReference>
<evidence type="ECO:0000259" key="8">
    <source>
        <dbReference type="SMART" id="SM01217"/>
    </source>
</evidence>
<dbReference type="SUPFAM" id="SSF51445">
    <property type="entry name" value="(Trans)glycosidases"/>
    <property type="match status" value="1"/>
</dbReference>
<dbReference type="InterPro" id="IPR013783">
    <property type="entry name" value="Ig-like_fold"/>
</dbReference>
<evidence type="ECO:0000256" key="5">
    <source>
        <dbReference type="ARBA" id="ARBA00022801"/>
    </source>
</evidence>
<evidence type="ECO:0000256" key="1">
    <source>
        <dbReference type="ARBA" id="ARBA00000448"/>
    </source>
</evidence>
<keyword evidence="5 9" id="KW-0378">Hydrolase</keyword>
<dbReference type="EMBL" id="JBHRTL010000028">
    <property type="protein sequence ID" value="MFC3156188.1"/>
    <property type="molecule type" value="Genomic_DNA"/>
</dbReference>
<dbReference type="PRINTS" id="PR00133">
    <property type="entry name" value="GLHYDRLASE3"/>
</dbReference>
<evidence type="ECO:0000313" key="10">
    <source>
        <dbReference type="Proteomes" id="UP001595548"/>
    </source>
</evidence>
<comment type="caution">
    <text evidence="9">The sequence shown here is derived from an EMBL/GenBank/DDBJ whole genome shotgun (WGS) entry which is preliminary data.</text>
</comment>
<dbReference type="InterPro" id="IPR002772">
    <property type="entry name" value="Glyco_hydro_3_C"/>
</dbReference>
<reference evidence="10" key="1">
    <citation type="journal article" date="2019" name="Int. J. Syst. Evol. Microbiol.">
        <title>The Global Catalogue of Microorganisms (GCM) 10K type strain sequencing project: providing services to taxonomists for standard genome sequencing and annotation.</title>
        <authorList>
            <consortium name="The Broad Institute Genomics Platform"/>
            <consortium name="The Broad Institute Genome Sequencing Center for Infectious Disease"/>
            <person name="Wu L."/>
            <person name="Ma J."/>
        </authorList>
    </citation>
    <scope>NUCLEOTIDE SEQUENCE [LARGE SCALE GENOMIC DNA]</scope>
    <source>
        <strain evidence="10">KCTC 52141</strain>
    </source>
</reference>
<accession>A0ABV7HTQ3</accession>
<dbReference type="InterPro" id="IPR017853">
    <property type="entry name" value="GH"/>
</dbReference>
<sequence>MKKLLTYCLPALVAAMPLAQAATDAEIEQRIDALLGKMTQKEKIGQLALRDFGMYSGESLADIKQQIRDGEVGGFLNVNFSSAEGNAFADLQKLAVEESRNGIPLIFGQDVIHGYETIFPIPLGQAASWNPELIEQGARVAAEEATADGIRWTFAPMIDISHDPRWGRIAETLGEDPYLTSTLGVAMTRGFQTDDPTRTDAMAASAKHFVGYGAAEGGRDYNAAYIPEATLRDMYLPPFKANVDAGLMTVMSSYNTLNDIPATANDFALKTILRDEWGFDGFVVSDWNAVMEMIPHGYARDAKHAAELTANGGVDFEMHTDTFRKHLPELIKEGKFTEEKLNTAVRHMLRIKMRLGLWDNPYPRGNRDKIILSDDHLAAARDAARQSFVLLKNDNNLLPLTKKTKIALIGPLANVPHEQLGTWIYNGNKKDSHPLVPALKDYLGGDSQFTFVKGLDYSRDTSTKGFKDAVKAAKKADVIVYVGGEESILSGEGHSRGDIALPGAQQALVTALSETGKPLVTVIMAGRPIELGAIREQSDAIMMAWHPGTMAGPALVDVLYGDYSPVGRLPITWPKGEGQIPVYYNHMATGRPATDDNYTRIADIEIGVFQHVPGNSSNHLDYGHTPEYPFGYGLTYTNFDYSDLNVETAKVSMGGTVKASAVIKNTGKVAATEVVQLYVQDVVGSRTRPVRELKDFKRVTLAPGESKTVAFTLPTSQLAFHNRDMQLVTEPGKFNLWIAQDSASGLQGEFTVVDH</sequence>
<evidence type="ECO:0000313" key="9">
    <source>
        <dbReference type="EMBL" id="MFC3156188.1"/>
    </source>
</evidence>
<feature type="signal peptide" evidence="7">
    <location>
        <begin position="1"/>
        <end position="21"/>
    </location>
</feature>
<dbReference type="Proteomes" id="UP001595548">
    <property type="component" value="Unassembled WGS sequence"/>
</dbReference>
<keyword evidence="10" id="KW-1185">Reference proteome</keyword>
<keyword evidence="4 7" id="KW-0732">Signal</keyword>
<dbReference type="Gene3D" id="3.40.50.1700">
    <property type="entry name" value="Glycoside hydrolase family 3 C-terminal domain"/>
    <property type="match status" value="1"/>
</dbReference>
<dbReference type="SUPFAM" id="SSF52279">
    <property type="entry name" value="Beta-D-glucan exohydrolase, C-terminal domain"/>
    <property type="match status" value="1"/>
</dbReference>
<name>A0ABV7HTQ3_9GAMM</name>
<dbReference type="SMART" id="SM01217">
    <property type="entry name" value="Fn3_like"/>
    <property type="match status" value="1"/>
</dbReference>
<feature type="chain" id="PRO_5045376750" description="beta-glucosidase" evidence="7">
    <location>
        <begin position="22"/>
        <end position="755"/>
    </location>
</feature>
<dbReference type="RefSeq" id="WP_382417327.1">
    <property type="nucleotide sequence ID" value="NZ_AP031500.1"/>
</dbReference>
<evidence type="ECO:0000256" key="2">
    <source>
        <dbReference type="ARBA" id="ARBA00005336"/>
    </source>
</evidence>
<dbReference type="InterPro" id="IPR001764">
    <property type="entry name" value="Glyco_hydro_3_N"/>
</dbReference>
<dbReference type="Gene3D" id="2.60.40.10">
    <property type="entry name" value="Immunoglobulins"/>
    <property type="match status" value="1"/>
</dbReference>
<gene>
    <name evidence="9" type="ORF">ACFOEB_13340</name>
</gene>
<dbReference type="GO" id="GO:0016787">
    <property type="term" value="F:hydrolase activity"/>
    <property type="evidence" value="ECO:0007669"/>
    <property type="project" value="UniProtKB-KW"/>
</dbReference>
<proteinExistence type="inferred from homology"/>
<dbReference type="PANTHER" id="PTHR30620:SF16">
    <property type="entry name" value="LYSOSOMAL BETA GLUCOSIDASE"/>
    <property type="match status" value="1"/>
</dbReference>
<dbReference type="InterPro" id="IPR036962">
    <property type="entry name" value="Glyco_hydro_3_N_sf"/>
</dbReference>
<comment type="similarity">
    <text evidence="2">Belongs to the glycosyl hydrolase 3 family.</text>
</comment>
<dbReference type="Pfam" id="PF01915">
    <property type="entry name" value="Glyco_hydro_3_C"/>
    <property type="match status" value="1"/>
</dbReference>
<comment type="catalytic activity">
    <reaction evidence="1">
        <text>Hydrolysis of terminal, non-reducing beta-D-glucosyl residues with release of beta-D-glucose.</text>
        <dbReference type="EC" id="3.2.1.21"/>
    </reaction>
</comment>
<evidence type="ECO:0000256" key="7">
    <source>
        <dbReference type="SAM" id="SignalP"/>
    </source>
</evidence>
<dbReference type="EC" id="3.2.1.21" evidence="3"/>
<dbReference type="InterPro" id="IPR026891">
    <property type="entry name" value="Fn3-like"/>
</dbReference>
<feature type="domain" description="Fibronectin type III-like" evidence="8">
    <location>
        <begin position="673"/>
        <end position="742"/>
    </location>
</feature>
<dbReference type="InterPro" id="IPR036881">
    <property type="entry name" value="Glyco_hydro_3_C_sf"/>
</dbReference>